<evidence type="ECO:0000313" key="4">
    <source>
        <dbReference type="EMBL" id="RGZ97765.1"/>
    </source>
</evidence>
<feature type="domain" description="PTS EIIA type-4" evidence="2">
    <location>
        <begin position="1"/>
        <end position="120"/>
    </location>
</feature>
<dbReference type="PANTHER" id="PTHR33799">
    <property type="entry name" value="PTS PERMEASE-RELATED-RELATED"/>
    <property type="match status" value="1"/>
</dbReference>
<dbReference type="Gene3D" id="3.40.50.510">
    <property type="entry name" value="Phosphotransferase system, mannose-type IIA component"/>
    <property type="match status" value="1"/>
</dbReference>
<keyword evidence="1" id="KW-0808">Transferase</keyword>
<dbReference type="PANTHER" id="PTHR33799:SF1">
    <property type="entry name" value="PTS SYSTEM MANNOSE-SPECIFIC EIIAB COMPONENT-RELATED"/>
    <property type="match status" value="1"/>
</dbReference>
<evidence type="ECO:0000256" key="1">
    <source>
        <dbReference type="ARBA" id="ARBA00022679"/>
    </source>
</evidence>
<dbReference type="Pfam" id="PF03610">
    <property type="entry name" value="EIIA-man"/>
    <property type="match status" value="1"/>
</dbReference>
<reference evidence="5 6" key="1">
    <citation type="submission" date="2018-08" db="EMBL/GenBank/DDBJ databases">
        <title>A genome reference for cultivated species of the human gut microbiota.</title>
        <authorList>
            <person name="Zou Y."/>
            <person name="Xue W."/>
            <person name="Luo G."/>
        </authorList>
    </citation>
    <scope>NUCLEOTIDE SEQUENCE [LARGE SCALE GENOMIC DNA]</scope>
    <source>
        <strain evidence="3 5">AF12-11</strain>
        <strain evidence="4 6">AM46-16</strain>
    </source>
</reference>
<dbReference type="PROSITE" id="PS51096">
    <property type="entry name" value="PTS_EIIA_TYPE_4"/>
    <property type="match status" value="1"/>
</dbReference>
<dbReference type="GO" id="GO:0016020">
    <property type="term" value="C:membrane"/>
    <property type="evidence" value="ECO:0007669"/>
    <property type="project" value="InterPro"/>
</dbReference>
<sequence>MRHILIAGHSRISEGIASAVELIIGEKIKYFNAYLPGEPFFVGKIMEEIKKYSCDDEVIIVTDILGGSVNNEMQNFLNYDNVHLICGMNLALIIGLVMADENENISTVIEECIEEAKSGISYCNLWKHKEAQDLDEF</sequence>
<proteinExistence type="predicted"/>
<dbReference type="InterPro" id="IPR004701">
    <property type="entry name" value="PTS_EIIA_man-typ"/>
</dbReference>
<dbReference type="InterPro" id="IPR051471">
    <property type="entry name" value="Bacterial_PTS_sugar_comp"/>
</dbReference>
<name>A0A395XQM2_9FIRM</name>
<dbReference type="InterPro" id="IPR036662">
    <property type="entry name" value="PTS_EIIA_man-typ_sf"/>
</dbReference>
<gene>
    <name evidence="4" type="ORF">DW957_13905</name>
    <name evidence="3" type="ORF">DWV67_04615</name>
</gene>
<evidence type="ECO:0000313" key="5">
    <source>
        <dbReference type="Proteomes" id="UP000266376"/>
    </source>
</evidence>
<dbReference type="GO" id="GO:0009401">
    <property type="term" value="P:phosphoenolpyruvate-dependent sugar phosphotransferase system"/>
    <property type="evidence" value="ECO:0007669"/>
    <property type="project" value="InterPro"/>
</dbReference>
<dbReference type="SUPFAM" id="SSF53062">
    <property type="entry name" value="PTS system fructose IIA component-like"/>
    <property type="match status" value="1"/>
</dbReference>
<protein>
    <submittedName>
        <fullName evidence="3">PTS fructose transporter subunit IIA</fullName>
    </submittedName>
</protein>
<dbReference type="Proteomes" id="UP000284962">
    <property type="component" value="Unassembled WGS sequence"/>
</dbReference>
<comment type="caution">
    <text evidence="3">The sequence shown here is derived from an EMBL/GenBank/DDBJ whole genome shotgun (WGS) entry which is preliminary data.</text>
</comment>
<evidence type="ECO:0000259" key="2">
    <source>
        <dbReference type="PROSITE" id="PS51096"/>
    </source>
</evidence>
<accession>A0A395XQM2</accession>
<dbReference type="Proteomes" id="UP000266376">
    <property type="component" value="Unassembled WGS sequence"/>
</dbReference>
<dbReference type="AlphaFoldDB" id="A0A395XQM2"/>
<evidence type="ECO:0000313" key="6">
    <source>
        <dbReference type="Proteomes" id="UP000284962"/>
    </source>
</evidence>
<evidence type="ECO:0000313" key="3">
    <source>
        <dbReference type="EMBL" id="RGW54673.1"/>
    </source>
</evidence>
<organism evidence="3 5">
    <name type="scientific">Dorea formicigenerans</name>
    <dbReference type="NCBI Taxonomy" id="39486"/>
    <lineage>
        <taxon>Bacteria</taxon>
        <taxon>Bacillati</taxon>
        <taxon>Bacillota</taxon>
        <taxon>Clostridia</taxon>
        <taxon>Lachnospirales</taxon>
        <taxon>Lachnospiraceae</taxon>
        <taxon>Dorea</taxon>
    </lineage>
</organism>
<dbReference type="GO" id="GO:0016740">
    <property type="term" value="F:transferase activity"/>
    <property type="evidence" value="ECO:0007669"/>
    <property type="project" value="UniProtKB-KW"/>
</dbReference>
<dbReference type="EMBL" id="QSAJ01000007">
    <property type="protein sequence ID" value="RGW54673.1"/>
    <property type="molecule type" value="Genomic_DNA"/>
</dbReference>
<dbReference type="EMBL" id="QSEW01000021">
    <property type="protein sequence ID" value="RGZ97765.1"/>
    <property type="molecule type" value="Genomic_DNA"/>
</dbReference>